<dbReference type="EMBL" id="GALX01001913">
    <property type="protein sequence ID" value="JAB66553.1"/>
    <property type="molecule type" value="Transcribed_RNA"/>
</dbReference>
<sequence>MSEQEEKLTQFIAITGANEDRAKFYLESSAWQVEVAIARYYENDGNDVELIDSSPQEVPTETKESAATNKAKSKSKPSNFATMNTLTTSSDEEEEGQAYYAGGSEHSGQQILGPPKKQDIVADMFKSVHEHGVEILEPSASSSSSRAFKGTGYKLGQDNNDTEIIPGAPEPSPPAEVTLRLWQNGFSVNDGDLRAYTDPQNKEFLDSIRRGEIPQELRQGTSEVHLVMEDHRMEAFKSAQKKKIVKAFQGHGYTLGSPAPIVIGAPCEEDKPANEAKAKDLIKVDDSKPTTNLQIRLADGSRLVGQFNYEHTIGEVRSYIQAARPQYQSQPFNLLSTYPSKVLDDAQTLQAAGLLNAAIMQKLI</sequence>
<dbReference type="GO" id="GO:0005829">
    <property type="term" value="C:cytosol"/>
    <property type="evidence" value="ECO:0007669"/>
    <property type="project" value="TreeGrafter"/>
</dbReference>
<dbReference type="GeneID" id="108913176"/>
<organism evidence="4">
    <name type="scientific">Anoplophora glabripennis</name>
    <name type="common">Asian longhorn beetle</name>
    <name type="synonym">Anoplophora nobilis</name>
    <dbReference type="NCBI Taxonomy" id="217634"/>
    <lineage>
        <taxon>Eukaryota</taxon>
        <taxon>Metazoa</taxon>
        <taxon>Ecdysozoa</taxon>
        <taxon>Arthropoda</taxon>
        <taxon>Hexapoda</taxon>
        <taxon>Insecta</taxon>
        <taxon>Pterygota</taxon>
        <taxon>Neoptera</taxon>
        <taxon>Endopterygota</taxon>
        <taxon>Coleoptera</taxon>
        <taxon>Polyphaga</taxon>
        <taxon>Cucujiformia</taxon>
        <taxon>Chrysomeloidea</taxon>
        <taxon>Cerambycidae</taxon>
        <taxon>Lamiinae</taxon>
        <taxon>Lamiini</taxon>
        <taxon>Anoplophora</taxon>
    </lineage>
</organism>
<dbReference type="SUPFAM" id="SSF46934">
    <property type="entry name" value="UBA-like"/>
    <property type="match status" value="1"/>
</dbReference>
<dbReference type="FunFam" id="1.10.8.10:FF:000020">
    <property type="entry name" value="NSFL1 (p97) cofactor (p47)"/>
    <property type="match status" value="1"/>
</dbReference>
<reference evidence="4" key="1">
    <citation type="submission" date="2013-07" db="EMBL/GenBank/DDBJ databases">
        <title>Midgut Transcriptome Profiling of Anoplphora glabripennis, a Lignocellulose Degrading, Wood-Boring Cerambycid.</title>
        <authorList>
            <person name="Scully E.D."/>
            <person name="Hoover K."/>
            <person name="Carlson J.E."/>
            <person name="Tien M."/>
            <person name="Geib S.M."/>
        </authorList>
    </citation>
    <scope>NUCLEOTIDE SEQUENCE</scope>
</reference>
<dbReference type="GO" id="GO:0005634">
    <property type="term" value="C:nucleus"/>
    <property type="evidence" value="ECO:0007669"/>
    <property type="project" value="TreeGrafter"/>
</dbReference>
<dbReference type="CDD" id="cd14348">
    <property type="entry name" value="UBA_p47"/>
    <property type="match status" value="1"/>
</dbReference>
<dbReference type="SMART" id="SM00553">
    <property type="entry name" value="SEP"/>
    <property type="match status" value="1"/>
</dbReference>
<dbReference type="PANTHER" id="PTHR23333">
    <property type="entry name" value="UBX DOMAIN CONTAINING PROTEIN"/>
    <property type="match status" value="1"/>
</dbReference>
<dbReference type="PROSITE" id="PS51399">
    <property type="entry name" value="SEP"/>
    <property type="match status" value="1"/>
</dbReference>
<dbReference type="GO" id="GO:0043161">
    <property type="term" value="P:proteasome-mediated ubiquitin-dependent protein catabolic process"/>
    <property type="evidence" value="ECO:0007669"/>
    <property type="project" value="TreeGrafter"/>
</dbReference>
<proteinExistence type="predicted"/>
<dbReference type="InterPro" id="IPR012989">
    <property type="entry name" value="SEP_domain"/>
</dbReference>
<dbReference type="InterPro" id="IPR029071">
    <property type="entry name" value="Ubiquitin-like_domsf"/>
</dbReference>
<dbReference type="GO" id="GO:0061025">
    <property type="term" value="P:membrane fusion"/>
    <property type="evidence" value="ECO:0007669"/>
    <property type="project" value="TreeGrafter"/>
</dbReference>
<dbReference type="GO" id="GO:0007030">
    <property type="term" value="P:Golgi organization"/>
    <property type="evidence" value="ECO:0007669"/>
    <property type="project" value="TreeGrafter"/>
</dbReference>
<dbReference type="FunFam" id="3.30.420.210:FF:000002">
    <property type="entry name" value="UBX domain-containing protein 1"/>
    <property type="match status" value="1"/>
</dbReference>
<dbReference type="SUPFAM" id="SSF102848">
    <property type="entry name" value="NSFL1 (p97 ATPase) cofactor p47, SEP domain"/>
    <property type="match status" value="1"/>
</dbReference>
<dbReference type="PROSITE" id="PS50033">
    <property type="entry name" value="UBX"/>
    <property type="match status" value="1"/>
</dbReference>
<dbReference type="SUPFAM" id="SSF54236">
    <property type="entry name" value="Ubiquitin-like"/>
    <property type="match status" value="1"/>
</dbReference>
<dbReference type="GO" id="GO:0043130">
    <property type="term" value="F:ubiquitin binding"/>
    <property type="evidence" value="ECO:0007669"/>
    <property type="project" value="TreeGrafter"/>
</dbReference>
<dbReference type="Gene3D" id="3.10.20.90">
    <property type="entry name" value="Phosphatidylinositol 3-kinase Catalytic Subunit, Chain A, domain 1"/>
    <property type="match status" value="1"/>
</dbReference>
<dbReference type="GO" id="GO:0000045">
    <property type="term" value="P:autophagosome assembly"/>
    <property type="evidence" value="ECO:0007669"/>
    <property type="project" value="TreeGrafter"/>
</dbReference>
<dbReference type="OrthoDB" id="25887at2759"/>
<dbReference type="Gene3D" id="1.10.8.10">
    <property type="entry name" value="DNA helicase RuvA subunit, C-terminal domain"/>
    <property type="match status" value="1"/>
</dbReference>
<feature type="compositionally biased region" description="Polar residues" evidence="1">
    <location>
        <begin position="77"/>
        <end position="89"/>
    </location>
</feature>
<feature type="domain" description="SEP" evidence="3">
    <location>
        <begin position="174"/>
        <end position="237"/>
    </location>
</feature>
<dbReference type="Pfam" id="PF08059">
    <property type="entry name" value="SEP"/>
    <property type="match status" value="1"/>
</dbReference>
<dbReference type="Pfam" id="PF14555">
    <property type="entry name" value="UBA_4"/>
    <property type="match status" value="1"/>
</dbReference>
<dbReference type="Gene3D" id="3.30.420.210">
    <property type="entry name" value="SEP domain"/>
    <property type="match status" value="1"/>
</dbReference>
<feature type="region of interest" description="Disordered" evidence="1">
    <location>
        <begin position="52"/>
        <end position="94"/>
    </location>
</feature>
<dbReference type="GO" id="GO:0031468">
    <property type="term" value="P:nuclear membrane reassembly"/>
    <property type="evidence" value="ECO:0007669"/>
    <property type="project" value="TreeGrafter"/>
</dbReference>
<evidence type="ECO:0000259" key="2">
    <source>
        <dbReference type="PROSITE" id="PS50033"/>
    </source>
</evidence>
<dbReference type="SMART" id="SM00166">
    <property type="entry name" value="UBX"/>
    <property type="match status" value="1"/>
</dbReference>
<dbReference type="KEGG" id="agb:108913176"/>
<evidence type="ECO:0000256" key="1">
    <source>
        <dbReference type="SAM" id="MobiDB-lite"/>
    </source>
</evidence>
<name>V5H138_ANOGL</name>
<dbReference type="AlphaFoldDB" id="V5H138"/>
<gene>
    <name evidence="4" type="primary">NSF1C</name>
</gene>
<feature type="domain" description="UBX" evidence="2">
    <location>
        <begin position="286"/>
        <end position="362"/>
    </location>
</feature>
<dbReference type="InterPro" id="IPR001012">
    <property type="entry name" value="UBX_dom"/>
</dbReference>
<protein>
    <submittedName>
        <fullName evidence="4">NSFL1 cofactor p47</fullName>
    </submittedName>
</protein>
<dbReference type="InterPro" id="IPR036241">
    <property type="entry name" value="NSFL1C_SEP_dom_sf"/>
</dbReference>
<evidence type="ECO:0000259" key="3">
    <source>
        <dbReference type="PROSITE" id="PS51399"/>
    </source>
</evidence>
<dbReference type="PANTHER" id="PTHR23333:SF20">
    <property type="entry name" value="NSFL1 COFACTOR P47"/>
    <property type="match status" value="1"/>
</dbReference>
<dbReference type="Pfam" id="PF00789">
    <property type="entry name" value="UBX"/>
    <property type="match status" value="1"/>
</dbReference>
<dbReference type="CDD" id="cd01770">
    <property type="entry name" value="UBX_UBXN2"/>
    <property type="match status" value="1"/>
</dbReference>
<accession>V5H138</accession>
<dbReference type="InterPro" id="IPR009060">
    <property type="entry name" value="UBA-like_sf"/>
</dbReference>
<evidence type="ECO:0000313" key="4">
    <source>
        <dbReference type="EMBL" id="JAB66553.1"/>
    </source>
</evidence>